<reference evidence="1 2" key="1">
    <citation type="submission" date="2016-10" db="EMBL/GenBank/DDBJ databases">
        <authorList>
            <person name="de Groot N.N."/>
        </authorList>
    </citation>
    <scope>NUCLEOTIDE SEQUENCE [LARGE SCALE GENOMIC DNA]</scope>
    <source>
        <strain evidence="1 2">Z108</strain>
    </source>
</reference>
<sequence>MSSKGNYMSMATQYTYCDCGTAKQKVFLEQSHGVINQKDQQPVLNANDHKYPENIKGYGRCKADAQEVRRLLQQHGNVTIDTDKYAGRTCYPILNEAWQDGDTHFTVEGAPALLDTSTLVCARGGRIRFIKPGSDADALPDSIDASYSAFDGINSELEKAEAVIANYLPKDGHFMIGDKKDGFYAEATLNPVDAEHRETEGSLGTKGIELNHGNSTQGKVGVEVGYSKGDFNIAAGTEAEIGKLKSSGESTKHEPSEVKMYTKFEKEERSIKLSASKDGVELEGESGEYKLKVKGNKKGYDVSGSHSEKR</sequence>
<protein>
    <recommendedName>
        <fullName evidence="3">DUF4280 domain-containing protein</fullName>
    </recommendedName>
</protein>
<evidence type="ECO:0000313" key="1">
    <source>
        <dbReference type="EMBL" id="SFI01905.1"/>
    </source>
</evidence>
<gene>
    <name evidence="1" type="ORF">SAMN04487861_11181</name>
</gene>
<proteinExistence type="predicted"/>
<dbReference type="InterPro" id="IPR025460">
    <property type="entry name" value="DUF4280"/>
</dbReference>
<dbReference type="AlphaFoldDB" id="A0A1I3ESF1"/>
<dbReference type="RefSeq" id="WP_075443472.1">
    <property type="nucleotide sequence ID" value="NZ_FOQK01000011.1"/>
</dbReference>
<dbReference type="Pfam" id="PF14107">
    <property type="entry name" value="DUF4280"/>
    <property type="match status" value="1"/>
</dbReference>
<evidence type="ECO:0000313" key="2">
    <source>
        <dbReference type="Proteomes" id="UP000183639"/>
    </source>
</evidence>
<dbReference type="EMBL" id="FOQK01000011">
    <property type="protein sequence ID" value="SFI01905.1"/>
    <property type="molecule type" value="Genomic_DNA"/>
</dbReference>
<evidence type="ECO:0008006" key="3">
    <source>
        <dbReference type="Google" id="ProtNLM"/>
    </source>
</evidence>
<name>A0A1I3ESF1_SELRU</name>
<organism evidence="1 2">
    <name type="scientific">Selenomonas ruminantium</name>
    <dbReference type="NCBI Taxonomy" id="971"/>
    <lineage>
        <taxon>Bacteria</taxon>
        <taxon>Bacillati</taxon>
        <taxon>Bacillota</taxon>
        <taxon>Negativicutes</taxon>
        <taxon>Selenomonadales</taxon>
        <taxon>Selenomonadaceae</taxon>
        <taxon>Selenomonas</taxon>
    </lineage>
</organism>
<dbReference type="Proteomes" id="UP000183639">
    <property type="component" value="Unassembled WGS sequence"/>
</dbReference>
<dbReference type="OrthoDB" id="2733241at2"/>
<accession>A0A1I3ESF1</accession>